<evidence type="ECO:0000313" key="3">
    <source>
        <dbReference type="Proteomes" id="UP000800035"/>
    </source>
</evidence>
<feature type="compositionally biased region" description="Low complexity" evidence="1">
    <location>
        <begin position="174"/>
        <end position="185"/>
    </location>
</feature>
<feature type="compositionally biased region" description="Polar residues" evidence="1">
    <location>
        <begin position="190"/>
        <end position="204"/>
    </location>
</feature>
<protein>
    <submittedName>
        <fullName evidence="2">Uncharacterized protein</fullName>
    </submittedName>
</protein>
<proteinExistence type="predicted"/>
<feature type="compositionally biased region" description="Pro residues" evidence="1">
    <location>
        <begin position="207"/>
        <end position="218"/>
    </location>
</feature>
<accession>A0A6A5UR82</accession>
<reference evidence="2" key="1">
    <citation type="journal article" date="2020" name="Stud. Mycol.">
        <title>101 Dothideomycetes genomes: a test case for predicting lifestyles and emergence of pathogens.</title>
        <authorList>
            <person name="Haridas S."/>
            <person name="Albert R."/>
            <person name="Binder M."/>
            <person name="Bloem J."/>
            <person name="Labutti K."/>
            <person name="Salamov A."/>
            <person name="Andreopoulos B."/>
            <person name="Baker S."/>
            <person name="Barry K."/>
            <person name="Bills G."/>
            <person name="Bluhm B."/>
            <person name="Cannon C."/>
            <person name="Castanera R."/>
            <person name="Culley D."/>
            <person name="Daum C."/>
            <person name="Ezra D."/>
            <person name="Gonzalez J."/>
            <person name="Henrissat B."/>
            <person name="Kuo A."/>
            <person name="Liang C."/>
            <person name="Lipzen A."/>
            <person name="Lutzoni F."/>
            <person name="Magnuson J."/>
            <person name="Mondo S."/>
            <person name="Nolan M."/>
            <person name="Ohm R."/>
            <person name="Pangilinan J."/>
            <person name="Park H.-J."/>
            <person name="Ramirez L."/>
            <person name="Alfaro M."/>
            <person name="Sun H."/>
            <person name="Tritt A."/>
            <person name="Yoshinaga Y."/>
            <person name="Zwiers L.-H."/>
            <person name="Turgeon B."/>
            <person name="Goodwin S."/>
            <person name="Spatafora J."/>
            <person name="Crous P."/>
            <person name="Grigoriev I."/>
        </authorList>
    </citation>
    <scope>NUCLEOTIDE SEQUENCE</scope>
    <source>
        <strain evidence="2">CBS 675.92</strain>
    </source>
</reference>
<name>A0A6A5UR82_9PLEO</name>
<organism evidence="2 3">
    <name type="scientific">Byssothecium circinans</name>
    <dbReference type="NCBI Taxonomy" id="147558"/>
    <lineage>
        <taxon>Eukaryota</taxon>
        <taxon>Fungi</taxon>
        <taxon>Dikarya</taxon>
        <taxon>Ascomycota</taxon>
        <taxon>Pezizomycotina</taxon>
        <taxon>Dothideomycetes</taxon>
        <taxon>Pleosporomycetidae</taxon>
        <taxon>Pleosporales</taxon>
        <taxon>Massarineae</taxon>
        <taxon>Massarinaceae</taxon>
        <taxon>Byssothecium</taxon>
    </lineage>
</organism>
<dbReference type="EMBL" id="ML976977">
    <property type="protein sequence ID" value="KAF1963587.1"/>
    <property type="molecule type" value="Genomic_DNA"/>
</dbReference>
<gene>
    <name evidence="2" type="ORF">CC80DRAFT_541514</name>
</gene>
<evidence type="ECO:0000313" key="2">
    <source>
        <dbReference type="EMBL" id="KAF1963587.1"/>
    </source>
</evidence>
<sequence length="282" mass="29930">MSPSFILTYSTTLFSNRKPTNTTTTAIAPFRNVQTNPAAPTLQKAIQPKQEESGNMVSHAPPSPVREQSAQGEKDLATAVYSDATTTEDVLRPNEQYEAEVQTAKTEDGEQASSEVNDKVDDKASLRGSSTVDYPVIPLSTSPSPSPPSPPTATTAPIQDDQASFHSTHSRHQSVPSTHSVSSHPYLRLSPTSQPCHSRAQGTETPSPSPPPPPPTPAPMKGADTTAAAYPFIPSNTTSADFEGFLSTRHVAKADAVALLEFVVGKNLNMEQLVEALKGGDV</sequence>
<dbReference type="Proteomes" id="UP000800035">
    <property type="component" value="Unassembled WGS sequence"/>
</dbReference>
<evidence type="ECO:0000256" key="1">
    <source>
        <dbReference type="SAM" id="MobiDB-lite"/>
    </source>
</evidence>
<feature type="compositionally biased region" description="Basic and acidic residues" evidence="1">
    <location>
        <begin position="116"/>
        <end position="125"/>
    </location>
</feature>
<feature type="region of interest" description="Disordered" evidence="1">
    <location>
        <begin position="47"/>
        <end position="228"/>
    </location>
</feature>
<keyword evidence="3" id="KW-1185">Reference proteome</keyword>
<dbReference type="AlphaFoldDB" id="A0A6A5UR82"/>